<dbReference type="Proteomes" id="UP000553888">
    <property type="component" value="Unassembled WGS sequence"/>
</dbReference>
<dbReference type="InterPro" id="IPR017969">
    <property type="entry name" value="Heavy-metal-associated_CS"/>
</dbReference>
<organism evidence="3 4">
    <name type="scientific">Schumannella luteola</name>
    <dbReference type="NCBI Taxonomy" id="472059"/>
    <lineage>
        <taxon>Bacteria</taxon>
        <taxon>Bacillati</taxon>
        <taxon>Actinomycetota</taxon>
        <taxon>Actinomycetes</taxon>
        <taxon>Micrococcales</taxon>
        <taxon>Microbacteriaceae</taxon>
        <taxon>Schumannella</taxon>
    </lineage>
</organism>
<evidence type="ECO:0000259" key="2">
    <source>
        <dbReference type="PROSITE" id="PS50846"/>
    </source>
</evidence>
<name>A0A852YCW0_9MICO</name>
<protein>
    <submittedName>
        <fullName evidence="3">Copper chaperone CopZ</fullName>
    </submittedName>
</protein>
<dbReference type="SUPFAM" id="SSF55008">
    <property type="entry name" value="HMA, heavy metal-associated domain"/>
    <property type="match status" value="1"/>
</dbReference>
<keyword evidence="4" id="KW-1185">Reference proteome</keyword>
<dbReference type="CDD" id="cd00371">
    <property type="entry name" value="HMA"/>
    <property type="match status" value="1"/>
</dbReference>
<dbReference type="RefSeq" id="WP_179567162.1">
    <property type="nucleotide sequence ID" value="NZ_JACBZY010000001.1"/>
</dbReference>
<evidence type="ECO:0000313" key="3">
    <source>
        <dbReference type="EMBL" id="NYG99150.1"/>
    </source>
</evidence>
<dbReference type="InterPro" id="IPR036163">
    <property type="entry name" value="HMA_dom_sf"/>
</dbReference>
<dbReference type="PROSITE" id="PS50846">
    <property type="entry name" value="HMA_2"/>
    <property type="match status" value="1"/>
</dbReference>
<evidence type="ECO:0000256" key="1">
    <source>
        <dbReference type="ARBA" id="ARBA00022723"/>
    </source>
</evidence>
<comment type="caution">
    <text evidence="3">The sequence shown here is derived from an EMBL/GenBank/DDBJ whole genome shotgun (WGS) entry which is preliminary data.</text>
</comment>
<accession>A0A852YCW0</accession>
<feature type="domain" description="HMA" evidence="2">
    <location>
        <begin position="4"/>
        <end position="72"/>
    </location>
</feature>
<sequence>MSTITSTVLVEGMTCAHCVASVSEEIGEIAEVSTVDVELVVGGASRVTVASSAPIAAERIRAAVEEAGYALADDVTGAAGEATEGGERA</sequence>
<dbReference type="EMBL" id="JACBZY010000001">
    <property type="protein sequence ID" value="NYG99150.1"/>
    <property type="molecule type" value="Genomic_DNA"/>
</dbReference>
<dbReference type="AlphaFoldDB" id="A0A852YCW0"/>
<dbReference type="Gene3D" id="3.30.70.100">
    <property type="match status" value="1"/>
</dbReference>
<dbReference type="Pfam" id="PF00403">
    <property type="entry name" value="HMA"/>
    <property type="match status" value="1"/>
</dbReference>
<keyword evidence="1" id="KW-0479">Metal-binding</keyword>
<reference evidence="3 4" key="1">
    <citation type="submission" date="2020-07" db="EMBL/GenBank/DDBJ databases">
        <title>Sequencing the genomes of 1000 actinobacteria strains.</title>
        <authorList>
            <person name="Klenk H.-P."/>
        </authorList>
    </citation>
    <scope>NUCLEOTIDE SEQUENCE [LARGE SCALE GENOMIC DNA]</scope>
    <source>
        <strain evidence="3 4">DSM 23141</strain>
    </source>
</reference>
<dbReference type="PROSITE" id="PS01047">
    <property type="entry name" value="HMA_1"/>
    <property type="match status" value="1"/>
</dbReference>
<dbReference type="InterPro" id="IPR006121">
    <property type="entry name" value="HMA_dom"/>
</dbReference>
<evidence type="ECO:0000313" key="4">
    <source>
        <dbReference type="Proteomes" id="UP000553888"/>
    </source>
</evidence>
<proteinExistence type="predicted"/>
<gene>
    <name evidence="3" type="ORF">BJ979_001776</name>
</gene>
<dbReference type="GO" id="GO:0046872">
    <property type="term" value="F:metal ion binding"/>
    <property type="evidence" value="ECO:0007669"/>
    <property type="project" value="UniProtKB-KW"/>
</dbReference>